<protein>
    <submittedName>
        <fullName evidence="2">Uncharacterized protein</fullName>
    </submittedName>
</protein>
<dbReference type="Proteomes" id="UP000094065">
    <property type="component" value="Unassembled WGS sequence"/>
</dbReference>
<name>A0A1E3H8N7_9TREE</name>
<evidence type="ECO:0000313" key="2">
    <source>
        <dbReference type="EMBL" id="ODN72698.1"/>
    </source>
</evidence>
<dbReference type="GeneID" id="30159446"/>
<dbReference type="RefSeq" id="XP_018988639.1">
    <property type="nucleotide sequence ID" value="XM_019142976.1"/>
</dbReference>
<evidence type="ECO:0000313" key="3">
    <source>
        <dbReference type="Proteomes" id="UP000094065"/>
    </source>
</evidence>
<organism evidence="2 3">
    <name type="scientific">Cryptococcus amylolentus CBS 6039</name>
    <dbReference type="NCBI Taxonomy" id="1295533"/>
    <lineage>
        <taxon>Eukaryota</taxon>
        <taxon>Fungi</taxon>
        <taxon>Dikarya</taxon>
        <taxon>Basidiomycota</taxon>
        <taxon>Agaricomycotina</taxon>
        <taxon>Tremellomycetes</taxon>
        <taxon>Tremellales</taxon>
        <taxon>Cryptococcaceae</taxon>
        <taxon>Cryptococcus</taxon>
    </lineage>
</organism>
<feature type="compositionally biased region" description="Polar residues" evidence="1">
    <location>
        <begin position="33"/>
        <end position="47"/>
    </location>
</feature>
<sequence length="101" mass="10579">MRALSGLSDRSVSPPSPSRVFLSRDEASGGWKVTSSTEARGGSSSHPAQIGRSGTGALSTTTVRTYGKNCPLPYGPQPPHRSPPRLELEKGLSALEMGSLE</sequence>
<keyword evidence="3" id="KW-1185">Reference proteome</keyword>
<feature type="region of interest" description="Disordered" evidence="1">
    <location>
        <begin position="1"/>
        <end position="101"/>
    </location>
</feature>
<proteinExistence type="predicted"/>
<dbReference type="EMBL" id="AWGJ01000014">
    <property type="protein sequence ID" value="ODN72698.1"/>
    <property type="molecule type" value="Genomic_DNA"/>
</dbReference>
<gene>
    <name evidence="2" type="ORF">L202_08137</name>
</gene>
<dbReference type="AlphaFoldDB" id="A0A1E3H8N7"/>
<comment type="caution">
    <text evidence="2">The sequence shown here is derived from an EMBL/GenBank/DDBJ whole genome shotgun (WGS) entry which is preliminary data.</text>
</comment>
<evidence type="ECO:0000256" key="1">
    <source>
        <dbReference type="SAM" id="MobiDB-lite"/>
    </source>
</evidence>
<accession>A0A1E3H8N7</accession>
<reference evidence="2 3" key="1">
    <citation type="submission" date="2016-06" db="EMBL/GenBank/DDBJ databases">
        <title>Evolution of pathogenesis and genome organization in the Tremellales.</title>
        <authorList>
            <person name="Cuomo C."/>
            <person name="Litvintseva A."/>
            <person name="Heitman J."/>
            <person name="Chen Y."/>
            <person name="Sun S."/>
            <person name="Springer D."/>
            <person name="Dromer F."/>
            <person name="Young S."/>
            <person name="Zeng Q."/>
            <person name="Chapman S."/>
            <person name="Gujja S."/>
            <person name="Saif S."/>
            <person name="Birren B."/>
        </authorList>
    </citation>
    <scope>NUCLEOTIDE SEQUENCE [LARGE SCALE GENOMIC DNA]</scope>
    <source>
        <strain evidence="2 3">CBS 6039</strain>
    </source>
</reference>
<feature type="compositionally biased region" description="Low complexity" evidence="1">
    <location>
        <begin position="7"/>
        <end position="21"/>
    </location>
</feature>